<dbReference type="AlphaFoldDB" id="A0A1H8T0G4"/>
<dbReference type="PANTHER" id="PTHR13016">
    <property type="entry name" value="AMMECR1 HOMOLOG"/>
    <property type="match status" value="1"/>
</dbReference>
<gene>
    <name evidence="2" type="ORF">SAMN05216333_12118</name>
</gene>
<proteinExistence type="predicted"/>
<accession>A0A1H8T0G4</accession>
<evidence type="ECO:0000313" key="3">
    <source>
        <dbReference type="Proteomes" id="UP000198814"/>
    </source>
</evidence>
<protein>
    <submittedName>
        <fullName evidence="2">Uncharacterized protein, PH0010 family/AmmeMemoRadiSam system protein A</fullName>
    </submittedName>
</protein>
<dbReference type="SUPFAM" id="SSF143447">
    <property type="entry name" value="AMMECR1-like"/>
    <property type="match status" value="1"/>
</dbReference>
<dbReference type="Gene3D" id="3.30.700.20">
    <property type="entry name" value="Hypothetical protein ph0010, domain 1"/>
    <property type="match status" value="1"/>
</dbReference>
<dbReference type="InterPro" id="IPR002733">
    <property type="entry name" value="AMMECR1_domain"/>
</dbReference>
<dbReference type="OrthoDB" id="9782820at2"/>
<dbReference type="EMBL" id="FODO01000021">
    <property type="protein sequence ID" value="SEO84064.1"/>
    <property type="molecule type" value="Genomic_DNA"/>
</dbReference>
<name>A0A1H8T0G4_9PROT</name>
<dbReference type="NCBIfam" id="TIGR00296">
    <property type="entry name" value="TIGR00296 family protein"/>
    <property type="match status" value="1"/>
</dbReference>
<dbReference type="STRING" id="42354.SAMN05216333_12118"/>
<dbReference type="RefSeq" id="WP_090320875.1">
    <property type="nucleotide sequence ID" value="NZ_FNOE01000022.1"/>
</dbReference>
<dbReference type="Proteomes" id="UP000198814">
    <property type="component" value="Unassembled WGS sequence"/>
</dbReference>
<dbReference type="PROSITE" id="PS51112">
    <property type="entry name" value="AMMECR1"/>
    <property type="match status" value="1"/>
</dbReference>
<dbReference type="Gene3D" id="3.30.1490.150">
    <property type="entry name" value="Hypothetical protein ph0010, domain 2"/>
    <property type="match status" value="1"/>
</dbReference>
<evidence type="ECO:0000313" key="2">
    <source>
        <dbReference type="EMBL" id="SEO84064.1"/>
    </source>
</evidence>
<dbReference type="PANTHER" id="PTHR13016:SF0">
    <property type="entry name" value="AMME SYNDROME CANDIDATE GENE 1 PROTEIN"/>
    <property type="match status" value="1"/>
</dbReference>
<dbReference type="NCBIfam" id="TIGR04335">
    <property type="entry name" value="AmmeMemoSam_A"/>
    <property type="match status" value="1"/>
</dbReference>
<dbReference type="InterPro" id="IPR023473">
    <property type="entry name" value="AMMECR1"/>
</dbReference>
<sequence>MTGAIEKNEQGKILLQIARTAICQSLRVACIPAPVDGHMFWLSRPGATFVTLTQRGELRGCIGSLQAFDPLIDDVSNNAISAALHDPRFMPLTADELDKVSVEVSLLSELQALSFRSEADALAQLRPDIDGIVFECGPYRSTFLPQVWESLPQPEQFLAKLKSKARLPEDFWTADIKLSRYTVSKWRETDYVREVAHG</sequence>
<evidence type="ECO:0000259" key="1">
    <source>
        <dbReference type="PROSITE" id="PS51112"/>
    </source>
</evidence>
<reference evidence="3" key="1">
    <citation type="submission" date="2016-10" db="EMBL/GenBank/DDBJ databases">
        <authorList>
            <person name="Varghese N."/>
            <person name="Submissions S."/>
        </authorList>
    </citation>
    <scope>NUCLEOTIDE SEQUENCE [LARGE SCALE GENOMIC DNA]</scope>
    <source>
        <strain evidence="3">Nm76</strain>
    </source>
</reference>
<dbReference type="InterPro" id="IPR027623">
    <property type="entry name" value="AmmeMemoSam_A"/>
</dbReference>
<keyword evidence="3" id="KW-1185">Reference proteome</keyword>
<dbReference type="InterPro" id="IPR036071">
    <property type="entry name" value="AMMECR1_dom_sf"/>
</dbReference>
<feature type="domain" description="AMMECR1" evidence="1">
    <location>
        <begin position="9"/>
        <end position="197"/>
    </location>
</feature>
<dbReference type="Pfam" id="PF01871">
    <property type="entry name" value="AMMECR1"/>
    <property type="match status" value="1"/>
</dbReference>
<dbReference type="InterPro" id="IPR027485">
    <property type="entry name" value="AMMECR1_N"/>
</dbReference>
<organism evidence="2 3">
    <name type="scientific">Nitrosomonas oligotropha</name>
    <dbReference type="NCBI Taxonomy" id="42354"/>
    <lineage>
        <taxon>Bacteria</taxon>
        <taxon>Pseudomonadati</taxon>
        <taxon>Pseudomonadota</taxon>
        <taxon>Betaproteobacteria</taxon>
        <taxon>Nitrosomonadales</taxon>
        <taxon>Nitrosomonadaceae</taxon>
        <taxon>Nitrosomonas</taxon>
    </lineage>
</organism>